<dbReference type="Proteomes" id="UP000235703">
    <property type="component" value="Unassembled WGS sequence"/>
</dbReference>
<protein>
    <submittedName>
        <fullName evidence="1">Uncharacterized protein</fullName>
    </submittedName>
</protein>
<dbReference type="EMBL" id="PNFZ01000005">
    <property type="protein sequence ID" value="PMB97697.1"/>
    <property type="molecule type" value="Genomic_DNA"/>
</dbReference>
<sequence>MRRVRTGLRGERGDIVAVIETVAEPLELPLGCEGSDETADETAERICSELQDNLAQPSFARGEVRARLTPAR</sequence>
<gene>
    <name evidence="1" type="ORF">CJ198_09850</name>
</gene>
<dbReference type="AlphaFoldDB" id="A0A2N6PG79"/>
<keyword evidence="2" id="KW-1185">Reference proteome</keyword>
<evidence type="ECO:0000313" key="1">
    <source>
        <dbReference type="EMBL" id="PMB97697.1"/>
    </source>
</evidence>
<accession>A0A2N6PG79</accession>
<dbReference type="RefSeq" id="WP_102162453.1">
    <property type="nucleotide sequence ID" value="NZ_PNFZ01000005.1"/>
</dbReference>
<comment type="caution">
    <text evidence="1">The sequence shown here is derived from an EMBL/GenBank/DDBJ whole genome shotgun (WGS) entry which is preliminary data.</text>
</comment>
<proteinExistence type="predicted"/>
<evidence type="ECO:0000313" key="2">
    <source>
        <dbReference type="Proteomes" id="UP000235703"/>
    </source>
</evidence>
<organism evidence="1 2">
    <name type="scientific">Brevibacterium luteolum</name>
    <dbReference type="NCBI Taxonomy" id="199591"/>
    <lineage>
        <taxon>Bacteria</taxon>
        <taxon>Bacillati</taxon>
        <taxon>Actinomycetota</taxon>
        <taxon>Actinomycetes</taxon>
        <taxon>Micrococcales</taxon>
        <taxon>Brevibacteriaceae</taxon>
        <taxon>Brevibacterium</taxon>
    </lineage>
</organism>
<name>A0A2N6PG79_9MICO</name>
<reference evidence="1 2" key="1">
    <citation type="submission" date="2017-09" db="EMBL/GenBank/DDBJ databases">
        <title>Bacterial strain isolated from the female urinary microbiota.</title>
        <authorList>
            <person name="Thomas-White K."/>
            <person name="Kumar N."/>
            <person name="Forster S."/>
            <person name="Putonti C."/>
            <person name="Lawley T."/>
            <person name="Wolfe A.J."/>
        </authorList>
    </citation>
    <scope>NUCLEOTIDE SEQUENCE [LARGE SCALE GENOMIC DNA]</scope>
    <source>
        <strain evidence="1 2">UMB0680</strain>
    </source>
</reference>